<dbReference type="Proteomes" id="UP001521931">
    <property type="component" value="Unassembled WGS sequence"/>
</dbReference>
<name>A0ABS9Q299_9MICO</name>
<evidence type="ECO:0000313" key="2">
    <source>
        <dbReference type="EMBL" id="MCG7322005.1"/>
    </source>
</evidence>
<keyword evidence="1" id="KW-0812">Transmembrane</keyword>
<reference evidence="2 3" key="1">
    <citation type="submission" date="2022-02" db="EMBL/GenBank/DDBJ databases">
        <title>Uncovering new skin microbiome diversity through culturing and metagenomics.</title>
        <authorList>
            <person name="Conlan S."/>
            <person name="Deming C."/>
            <person name="Nisc Comparative Sequencing Program N."/>
            <person name="Segre J.A."/>
        </authorList>
    </citation>
    <scope>NUCLEOTIDE SEQUENCE [LARGE SCALE GENOMIC DNA]</scope>
    <source>
        <strain evidence="2 3">ACRQZ</strain>
    </source>
</reference>
<evidence type="ECO:0008006" key="4">
    <source>
        <dbReference type="Google" id="ProtNLM"/>
    </source>
</evidence>
<dbReference type="RefSeq" id="WP_239263948.1">
    <property type="nucleotide sequence ID" value="NZ_JAKRCV010000023.1"/>
</dbReference>
<evidence type="ECO:0000256" key="1">
    <source>
        <dbReference type="SAM" id="Phobius"/>
    </source>
</evidence>
<keyword evidence="1" id="KW-0472">Membrane</keyword>
<organism evidence="2 3">
    <name type="scientific">Arsenicicoccus bolidensis</name>
    <dbReference type="NCBI Taxonomy" id="229480"/>
    <lineage>
        <taxon>Bacteria</taxon>
        <taxon>Bacillati</taxon>
        <taxon>Actinomycetota</taxon>
        <taxon>Actinomycetes</taxon>
        <taxon>Micrococcales</taxon>
        <taxon>Intrasporangiaceae</taxon>
        <taxon>Arsenicicoccus</taxon>
    </lineage>
</organism>
<proteinExistence type="predicted"/>
<feature type="transmembrane region" description="Helical" evidence="1">
    <location>
        <begin position="40"/>
        <end position="57"/>
    </location>
</feature>
<feature type="transmembrane region" description="Helical" evidence="1">
    <location>
        <begin position="15"/>
        <end position="33"/>
    </location>
</feature>
<evidence type="ECO:0000313" key="3">
    <source>
        <dbReference type="Proteomes" id="UP001521931"/>
    </source>
</evidence>
<comment type="caution">
    <text evidence="2">The sequence shown here is derived from an EMBL/GenBank/DDBJ whole genome shotgun (WGS) entry which is preliminary data.</text>
</comment>
<keyword evidence="1" id="KW-1133">Transmembrane helix</keyword>
<keyword evidence="3" id="KW-1185">Reference proteome</keyword>
<dbReference type="EMBL" id="JAKRCV010000023">
    <property type="protein sequence ID" value="MCG7322005.1"/>
    <property type="molecule type" value="Genomic_DNA"/>
</dbReference>
<protein>
    <recommendedName>
        <fullName evidence="4">DUF3017 domain-containing protein</fullName>
    </recommendedName>
</protein>
<gene>
    <name evidence="2" type="ORF">MHL29_08910</name>
</gene>
<sequence length="89" mass="9432">MARDLWSDPATVRNGWILTTVVVGVGLVCDALGAVFLRDWLMLISVAIAVAFVWRSVRLHDGIAMLNNGLGLVLALLAAGYVLLAALAT</sequence>
<feature type="transmembrane region" description="Helical" evidence="1">
    <location>
        <begin position="69"/>
        <end position="88"/>
    </location>
</feature>
<accession>A0ABS9Q299</accession>